<reference evidence="8 9" key="1">
    <citation type="submission" date="2018-07" db="EMBL/GenBank/DDBJ databases">
        <title>Dyella tabacisoli L4-6T, whole genome shotgun sequence.</title>
        <authorList>
            <person name="Zhou X.-K."/>
            <person name="Li W.-J."/>
            <person name="Duan Y.-Q."/>
        </authorList>
    </citation>
    <scope>NUCLEOTIDE SEQUENCE [LARGE SCALE GENOMIC DNA]</scope>
    <source>
        <strain evidence="8 9">L4-6</strain>
    </source>
</reference>
<comment type="caution">
    <text evidence="8">The sequence shown here is derived from an EMBL/GenBank/DDBJ whole genome shotgun (WGS) entry which is preliminary data.</text>
</comment>
<evidence type="ECO:0000256" key="5">
    <source>
        <dbReference type="PROSITE-ProRule" id="PRU01091"/>
    </source>
</evidence>
<dbReference type="Proteomes" id="UP000253782">
    <property type="component" value="Unassembled WGS sequence"/>
</dbReference>
<dbReference type="InterPro" id="IPR016032">
    <property type="entry name" value="Sig_transdc_resp-reg_C-effctor"/>
</dbReference>
<evidence type="ECO:0000256" key="4">
    <source>
        <dbReference type="PROSITE-ProRule" id="PRU00169"/>
    </source>
</evidence>
<dbReference type="CDD" id="cd00383">
    <property type="entry name" value="trans_reg_C"/>
    <property type="match status" value="1"/>
</dbReference>
<dbReference type="Gene3D" id="1.10.10.10">
    <property type="entry name" value="Winged helix-like DNA-binding domain superfamily/Winged helix DNA-binding domain"/>
    <property type="match status" value="1"/>
</dbReference>
<dbReference type="Pfam" id="PF00486">
    <property type="entry name" value="Trans_reg_C"/>
    <property type="match status" value="1"/>
</dbReference>
<dbReference type="InterPro" id="IPR001789">
    <property type="entry name" value="Sig_transdc_resp-reg_receiver"/>
</dbReference>
<dbReference type="OrthoDB" id="6117814at2"/>
<evidence type="ECO:0000259" key="6">
    <source>
        <dbReference type="PROSITE" id="PS50110"/>
    </source>
</evidence>
<dbReference type="SMART" id="SM00862">
    <property type="entry name" value="Trans_reg_C"/>
    <property type="match status" value="1"/>
</dbReference>
<dbReference type="AlphaFoldDB" id="A0A369UI98"/>
<keyword evidence="3 5" id="KW-0238">DNA-binding</keyword>
<dbReference type="EMBL" id="QQAH01000016">
    <property type="protein sequence ID" value="RDD80474.1"/>
    <property type="molecule type" value="Genomic_DNA"/>
</dbReference>
<gene>
    <name evidence="8" type="ORF">DVJ77_16365</name>
</gene>
<evidence type="ECO:0000256" key="2">
    <source>
        <dbReference type="ARBA" id="ARBA00023012"/>
    </source>
</evidence>
<dbReference type="RefSeq" id="WP_114846599.1">
    <property type="nucleotide sequence ID" value="NZ_JBHSPE010000025.1"/>
</dbReference>
<dbReference type="PANTHER" id="PTHR48111">
    <property type="entry name" value="REGULATOR OF RPOS"/>
    <property type="match status" value="1"/>
</dbReference>
<dbReference type="InterPro" id="IPR036388">
    <property type="entry name" value="WH-like_DNA-bd_sf"/>
</dbReference>
<evidence type="ECO:0000313" key="8">
    <source>
        <dbReference type="EMBL" id="RDD80474.1"/>
    </source>
</evidence>
<feature type="domain" description="Response regulatory" evidence="6">
    <location>
        <begin position="19"/>
        <end position="132"/>
    </location>
</feature>
<dbReference type="PROSITE" id="PS50110">
    <property type="entry name" value="RESPONSE_REGULATORY"/>
    <property type="match status" value="1"/>
</dbReference>
<dbReference type="GO" id="GO:0000976">
    <property type="term" value="F:transcription cis-regulatory region binding"/>
    <property type="evidence" value="ECO:0007669"/>
    <property type="project" value="TreeGrafter"/>
</dbReference>
<dbReference type="InterPro" id="IPR011006">
    <property type="entry name" value="CheY-like_superfamily"/>
</dbReference>
<keyword evidence="2" id="KW-0902">Two-component regulatory system</keyword>
<dbReference type="PANTHER" id="PTHR48111:SF40">
    <property type="entry name" value="PHOSPHATE REGULON TRANSCRIPTIONAL REGULATORY PROTEIN PHOB"/>
    <property type="match status" value="1"/>
</dbReference>
<feature type="DNA-binding region" description="OmpR/PhoB-type" evidence="5">
    <location>
        <begin position="144"/>
        <end position="245"/>
    </location>
</feature>
<name>A0A369UI98_9GAMM</name>
<proteinExistence type="predicted"/>
<evidence type="ECO:0000313" key="9">
    <source>
        <dbReference type="Proteomes" id="UP000253782"/>
    </source>
</evidence>
<evidence type="ECO:0000256" key="3">
    <source>
        <dbReference type="ARBA" id="ARBA00023125"/>
    </source>
</evidence>
<dbReference type="Pfam" id="PF00072">
    <property type="entry name" value="Response_reg"/>
    <property type="match status" value="1"/>
</dbReference>
<dbReference type="GO" id="GO:0000156">
    <property type="term" value="F:phosphorelay response regulator activity"/>
    <property type="evidence" value="ECO:0007669"/>
    <property type="project" value="TreeGrafter"/>
</dbReference>
<dbReference type="GO" id="GO:0032993">
    <property type="term" value="C:protein-DNA complex"/>
    <property type="evidence" value="ECO:0007669"/>
    <property type="project" value="TreeGrafter"/>
</dbReference>
<dbReference type="SUPFAM" id="SSF46894">
    <property type="entry name" value="C-terminal effector domain of the bipartite response regulators"/>
    <property type="match status" value="1"/>
</dbReference>
<keyword evidence="9" id="KW-1185">Reference proteome</keyword>
<dbReference type="InterPro" id="IPR039420">
    <property type="entry name" value="WalR-like"/>
</dbReference>
<dbReference type="PROSITE" id="PS51755">
    <property type="entry name" value="OMPR_PHOB"/>
    <property type="match status" value="1"/>
</dbReference>
<dbReference type="GO" id="GO:0005829">
    <property type="term" value="C:cytosol"/>
    <property type="evidence" value="ECO:0007669"/>
    <property type="project" value="TreeGrafter"/>
</dbReference>
<protein>
    <submittedName>
        <fullName evidence="8">DNA-binding response regulator</fullName>
    </submittedName>
</protein>
<dbReference type="SUPFAM" id="SSF52172">
    <property type="entry name" value="CheY-like"/>
    <property type="match status" value="1"/>
</dbReference>
<evidence type="ECO:0000256" key="1">
    <source>
        <dbReference type="ARBA" id="ARBA00022553"/>
    </source>
</evidence>
<dbReference type="InterPro" id="IPR001867">
    <property type="entry name" value="OmpR/PhoB-type_DNA-bd"/>
</dbReference>
<accession>A0A369UI98</accession>
<feature type="modified residue" description="4-aspartylphosphate" evidence="4">
    <location>
        <position position="68"/>
    </location>
</feature>
<organism evidence="8 9">
    <name type="scientific">Dyella tabacisoli</name>
    <dbReference type="NCBI Taxonomy" id="2282381"/>
    <lineage>
        <taxon>Bacteria</taxon>
        <taxon>Pseudomonadati</taxon>
        <taxon>Pseudomonadota</taxon>
        <taxon>Gammaproteobacteria</taxon>
        <taxon>Lysobacterales</taxon>
        <taxon>Rhodanobacteraceae</taxon>
        <taxon>Dyella</taxon>
    </lineage>
</organism>
<evidence type="ECO:0000259" key="7">
    <source>
        <dbReference type="PROSITE" id="PS51755"/>
    </source>
</evidence>
<sequence length="255" mass="28146">MQERIPHSIAAEPSIAPRVAVLEDDSQLRDAILVPGLRDFGFDSTGAATAAELYRHMLRQSFDLVVLDIGLPGEDGLSVMKHLRELSNLGIVMLTGNRSRMNCIFALSHGADAYLSKPTDLEVLAATLHSVARRIVNADHGPPKTVVTTHHWQLDTDGWCLVSPKGNVVALTMPERILLTQLIAAQGSPVSREALIASLTQEDIYHFDPHRLEMMIHRLRRKICKNTDEAPPLLTVRGTGYLFVTGRRHSGKTNL</sequence>
<dbReference type="GO" id="GO:0006355">
    <property type="term" value="P:regulation of DNA-templated transcription"/>
    <property type="evidence" value="ECO:0007669"/>
    <property type="project" value="InterPro"/>
</dbReference>
<dbReference type="Gene3D" id="3.40.50.2300">
    <property type="match status" value="1"/>
</dbReference>
<dbReference type="SMART" id="SM00448">
    <property type="entry name" value="REC"/>
    <property type="match status" value="1"/>
</dbReference>
<keyword evidence="1 4" id="KW-0597">Phosphoprotein</keyword>
<feature type="domain" description="OmpR/PhoB-type" evidence="7">
    <location>
        <begin position="144"/>
        <end position="245"/>
    </location>
</feature>